<evidence type="ECO:0000256" key="4">
    <source>
        <dbReference type="ARBA" id="ARBA00023136"/>
    </source>
</evidence>
<evidence type="ECO:0008006" key="9">
    <source>
        <dbReference type="Google" id="ProtNLM"/>
    </source>
</evidence>
<evidence type="ECO:0000313" key="7">
    <source>
        <dbReference type="EMBL" id="SAL97686.1"/>
    </source>
</evidence>
<dbReference type="InParanoid" id="A0A168LY38"/>
<reference evidence="7" key="1">
    <citation type="submission" date="2016-04" db="EMBL/GenBank/DDBJ databases">
        <authorList>
            <person name="Evans L.H."/>
            <person name="Alamgir A."/>
            <person name="Owens N."/>
            <person name="Weber N.D."/>
            <person name="Virtaneva K."/>
            <person name="Barbian K."/>
            <person name="Babar A."/>
            <person name="Rosenke K."/>
        </authorList>
    </citation>
    <scope>NUCLEOTIDE SEQUENCE [LARGE SCALE GENOMIC DNA]</scope>
    <source>
        <strain evidence="7">CBS 101.48</strain>
    </source>
</reference>
<dbReference type="Pfam" id="PF00335">
    <property type="entry name" value="Tetraspanin"/>
    <property type="match status" value="1"/>
</dbReference>
<keyword evidence="2 6" id="KW-0812">Transmembrane</keyword>
<dbReference type="AlphaFoldDB" id="A0A168LY38"/>
<evidence type="ECO:0000313" key="8">
    <source>
        <dbReference type="Proteomes" id="UP000078561"/>
    </source>
</evidence>
<feature type="transmembrane region" description="Helical" evidence="6">
    <location>
        <begin position="166"/>
        <end position="185"/>
    </location>
</feature>
<dbReference type="OrthoDB" id="2279611at2759"/>
<evidence type="ECO:0000256" key="2">
    <source>
        <dbReference type="ARBA" id="ARBA00022692"/>
    </source>
</evidence>
<comment type="subcellular location">
    <subcellularLocation>
        <location evidence="1">Membrane</location>
        <topology evidence="1">Multi-pass membrane protein</topology>
    </subcellularLocation>
</comment>
<feature type="transmembrane region" description="Helical" evidence="6">
    <location>
        <begin position="12"/>
        <end position="36"/>
    </location>
</feature>
<evidence type="ECO:0000256" key="6">
    <source>
        <dbReference type="SAM" id="Phobius"/>
    </source>
</evidence>
<keyword evidence="8" id="KW-1185">Reference proteome</keyword>
<accession>A0A168LY38</accession>
<evidence type="ECO:0000256" key="1">
    <source>
        <dbReference type="ARBA" id="ARBA00004141"/>
    </source>
</evidence>
<feature type="transmembrane region" description="Helical" evidence="6">
    <location>
        <begin position="48"/>
        <end position="72"/>
    </location>
</feature>
<evidence type="ECO:0000256" key="5">
    <source>
        <dbReference type="SAM" id="MobiDB-lite"/>
    </source>
</evidence>
<dbReference type="EMBL" id="LT551899">
    <property type="protein sequence ID" value="SAL97686.1"/>
    <property type="molecule type" value="Genomic_DNA"/>
</dbReference>
<name>A0A168LY38_ABSGL</name>
<dbReference type="InterPro" id="IPR018499">
    <property type="entry name" value="Tetraspanin/Peripherin"/>
</dbReference>
<feature type="transmembrane region" description="Helical" evidence="6">
    <location>
        <begin position="79"/>
        <end position="101"/>
    </location>
</feature>
<dbReference type="GO" id="GO:0016020">
    <property type="term" value="C:membrane"/>
    <property type="evidence" value="ECO:0007669"/>
    <property type="project" value="UniProtKB-SubCell"/>
</dbReference>
<dbReference type="PROSITE" id="PS51257">
    <property type="entry name" value="PROKAR_LIPOPROTEIN"/>
    <property type="match status" value="1"/>
</dbReference>
<dbReference type="OMA" id="AITSECN"/>
<feature type="region of interest" description="Disordered" evidence="5">
    <location>
        <begin position="257"/>
        <end position="276"/>
    </location>
</feature>
<dbReference type="Proteomes" id="UP000078561">
    <property type="component" value="Unassembled WGS sequence"/>
</dbReference>
<dbReference type="PANTHER" id="PTHR19282">
    <property type="entry name" value="TETRASPANIN"/>
    <property type="match status" value="1"/>
</dbReference>
<keyword evidence="3 6" id="KW-1133">Transmembrane helix</keyword>
<evidence type="ECO:0000256" key="3">
    <source>
        <dbReference type="ARBA" id="ARBA00022989"/>
    </source>
</evidence>
<protein>
    <recommendedName>
        <fullName evidence="9">Tetraspanin</fullName>
    </recommendedName>
</protein>
<sequence>MATCCGRLSKLYVVLSNLLFACLGVAYVAFGVLGYQNKFRGATLFPSLIFKLSAVLGAIIVVAALFGFTAAFSRRRVFIYLYLLIILISLAVQVVIGVQVYRAAANGNQYVLTFWSSASENERSTLQQQFSCCGYDGFQQGGQCPTSLPPCVDGLRSYVHNAFPKVYLITFAALAVQLLAISNAITMICSQHIHGDDDGEFEKERRERRKSGIRLDDMTLDTTTTLGSFNQYGTQQHDEHKMGYKIDGTQQPQNQYDMYRQSSNNNPSHSYNQYHY</sequence>
<organism evidence="7">
    <name type="scientific">Absidia glauca</name>
    <name type="common">Pin mould</name>
    <dbReference type="NCBI Taxonomy" id="4829"/>
    <lineage>
        <taxon>Eukaryota</taxon>
        <taxon>Fungi</taxon>
        <taxon>Fungi incertae sedis</taxon>
        <taxon>Mucoromycota</taxon>
        <taxon>Mucoromycotina</taxon>
        <taxon>Mucoromycetes</taxon>
        <taxon>Mucorales</taxon>
        <taxon>Cunninghamellaceae</taxon>
        <taxon>Absidia</taxon>
    </lineage>
</organism>
<proteinExistence type="predicted"/>
<gene>
    <name evidence="7" type="primary">ABSGL_03193.1 scaffold 4267</name>
</gene>
<dbReference type="STRING" id="4829.A0A168LY38"/>
<keyword evidence="4 6" id="KW-0472">Membrane</keyword>